<evidence type="ECO:0000256" key="5">
    <source>
        <dbReference type="ARBA" id="ARBA00022840"/>
    </source>
</evidence>
<dbReference type="FunFam" id="3.40.50.300:FF:000245">
    <property type="entry name" value="C-1-tetrahydrofolate synthase, cytoplasmic"/>
    <property type="match status" value="1"/>
</dbReference>
<evidence type="ECO:0000256" key="3">
    <source>
        <dbReference type="ARBA" id="ARBA00022598"/>
    </source>
</evidence>
<evidence type="ECO:0000256" key="2">
    <source>
        <dbReference type="ARBA" id="ARBA00022563"/>
    </source>
</evidence>
<dbReference type="PROSITE" id="PS00721">
    <property type="entry name" value="FTHFS_1"/>
    <property type="match status" value="1"/>
</dbReference>
<dbReference type="SUPFAM" id="SSF52540">
    <property type="entry name" value="P-loop containing nucleoside triphosphate hydrolases"/>
    <property type="match status" value="1"/>
</dbReference>
<dbReference type="EC" id="6.3.4.3" evidence="6"/>
<dbReference type="InterPro" id="IPR020628">
    <property type="entry name" value="Formate_THF_ligase_CS"/>
</dbReference>
<dbReference type="CDD" id="cd00477">
    <property type="entry name" value="FTHFS"/>
    <property type="match status" value="1"/>
</dbReference>
<keyword evidence="2 6" id="KW-0554">One-carbon metabolism</keyword>
<reference evidence="7" key="1">
    <citation type="journal article" date="2021" name="Environ. Microbiol.">
        <title>Genomic characterization of three novel Desulfobacterota classes expand the metabolic and phylogenetic diversity of the phylum.</title>
        <authorList>
            <person name="Murphy C.L."/>
            <person name="Biggerstaff J."/>
            <person name="Eichhorn A."/>
            <person name="Ewing E."/>
            <person name="Shahan R."/>
            <person name="Soriano D."/>
            <person name="Stewart S."/>
            <person name="VanMol K."/>
            <person name="Walker R."/>
            <person name="Walters P."/>
            <person name="Elshahed M.S."/>
            <person name="Youssef N.H."/>
        </authorList>
    </citation>
    <scope>NUCLEOTIDE SEQUENCE</scope>
    <source>
        <strain evidence="7">Zod_Metabat.24</strain>
    </source>
</reference>
<dbReference type="FunFam" id="3.40.50.300:FF:001522">
    <property type="entry name" value="Probable MIS1-C1-tetrahydrofolate synthase, mitochondrial"/>
    <property type="match status" value="1"/>
</dbReference>
<dbReference type="PROSITE" id="PS00722">
    <property type="entry name" value="FTHFS_2"/>
    <property type="match status" value="1"/>
</dbReference>
<dbReference type="Pfam" id="PF01268">
    <property type="entry name" value="FTHFS"/>
    <property type="match status" value="1"/>
</dbReference>
<name>A0A9D8PNT5_9DELT</name>
<gene>
    <name evidence="6" type="primary">fhs</name>
    <name evidence="7" type="ORF">JW984_10375</name>
</gene>
<dbReference type="InterPro" id="IPR000559">
    <property type="entry name" value="Formate_THF_ligase"/>
</dbReference>
<keyword evidence="4 6" id="KW-0547">Nucleotide-binding</keyword>
<proteinExistence type="inferred from homology"/>
<dbReference type="EMBL" id="JAFGIX010000053">
    <property type="protein sequence ID" value="MBN1573589.1"/>
    <property type="molecule type" value="Genomic_DNA"/>
</dbReference>
<comment type="similarity">
    <text evidence="6">Belongs to the formate--tetrahydrofolate ligase family.</text>
</comment>
<dbReference type="Gene3D" id="3.10.410.10">
    <property type="entry name" value="Formyltetrahydrofolate synthetase, domain 3"/>
    <property type="match status" value="1"/>
</dbReference>
<comment type="catalytic activity">
    <reaction evidence="6">
        <text>(6S)-5,6,7,8-tetrahydrofolate + formate + ATP = (6R)-10-formyltetrahydrofolate + ADP + phosphate</text>
        <dbReference type="Rhea" id="RHEA:20221"/>
        <dbReference type="ChEBI" id="CHEBI:15740"/>
        <dbReference type="ChEBI" id="CHEBI:30616"/>
        <dbReference type="ChEBI" id="CHEBI:43474"/>
        <dbReference type="ChEBI" id="CHEBI:57453"/>
        <dbReference type="ChEBI" id="CHEBI:195366"/>
        <dbReference type="ChEBI" id="CHEBI:456216"/>
        <dbReference type="EC" id="6.3.4.3"/>
    </reaction>
</comment>
<dbReference type="Gene3D" id="3.40.50.300">
    <property type="entry name" value="P-loop containing nucleotide triphosphate hydrolases"/>
    <property type="match status" value="2"/>
</dbReference>
<dbReference type="InterPro" id="IPR027417">
    <property type="entry name" value="P-loop_NTPase"/>
</dbReference>
<keyword evidence="5 6" id="KW-0067">ATP-binding</keyword>
<dbReference type="GO" id="GO:0004329">
    <property type="term" value="F:formate-tetrahydrofolate ligase activity"/>
    <property type="evidence" value="ECO:0007669"/>
    <property type="project" value="UniProtKB-UniRule"/>
</dbReference>
<evidence type="ECO:0000256" key="6">
    <source>
        <dbReference type="HAMAP-Rule" id="MF_01543"/>
    </source>
</evidence>
<evidence type="ECO:0000256" key="1">
    <source>
        <dbReference type="ARBA" id="ARBA00004777"/>
    </source>
</evidence>
<protein>
    <recommendedName>
        <fullName evidence="6">Formate--tetrahydrofolate ligase</fullName>
        <ecNumber evidence="6">6.3.4.3</ecNumber>
    </recommendedName>
    <alternativeName>
        <fullName evidence="6">Formyltetrahydrofolate synthetase</fullName>
        <shortName evidence="6">FHS</shortName>
        <shortName evidence="6">FTHFS</shortName>
    </alternativeName>
</protein>
<evidence type="ECO:0000313" key="8">
    <source>
        <dbReference type="Proteomes" id="UP000809273"/>
    </source>
</evidence>
<evidence type="ECO:0000256" key="4">
    <source>
        <dbReference type="ARBA" id="ARBA00022741"/>
    </source>
</evidence>
<comment type="caution">
    <text evidence="7">The sequence shown here is derived from an EMBL/GenBank/DDBJ whole genome shotgun (WGS) entry which is preliminary data.</text>
</comment>
<feature type="binding site" evidence="6">
    <location>
        <begin position="73"/>
        <end position="80"/>
    </location>
    <ligand>
        <name>ATP</name>
        <dbReference type="ChEBI" id="CHEBI:30616"/>
    </ligand>
</feature>
<keyword evidence="3 6" id="KW-0436">Ligase</keyword>
<reference evidence="7" key="2">
    <citation type="submission" date="2021-01" db="EMBL/GenBank/DDBJ databases">
        <authorList>
            <person name="Hahn C.R."/>
            <person name="Youssef N.H."/>
            <person name="Elshahed M."/>
        </authorList>
    </citation>
    <scope>NUCLEOTIDE SEQUENCE</scope>
    <source>
        <strain evidence="7">Zod_Metabat.24</strain>
    </source>
</reference>
<accession>A0A9D8PNT5</accession>
<dbReference type="GO" id="GO:0005524">
    <property type="term" value="F:ATP binding"/>
    <property type="evidence" value="ECO:0007669"/>
    <property type="project" value="UniProtKB-UniRule"/>
</dbReference>
<dbReference type="Proteomes" id="UP000809273">
    <property type="component" value="Unassembled WGS sequence"/>
</dbReference>
<evidence type="ECO:0000313" key="7">
    <source>
        <dbReference type="EMBL" id="MBN1573589.1"/>
    </source>
</evidence>
<dbReference type="HAMAP" id="MF_01543">
    <property type="entry name" value="FTHFS"/>
    <property type="match status" value="1"/>
</dbReference>
<dbReference type="FunFam" id="3.10.410.10:FF:000001">
    <property type="entry name" value="Putative formate--tetrahydrofolate ligase"/>
    <property type="match status" value="1"/>
</dbReference>
<comment type="pathway">
    <text evidence="1 6">One-carbon metabolism; tetrahydrofolate interconversion.</text>
</comment>
<organism evidence="7 8">
    <name type="scientific">Candidatus Zymogenus saltonus</name>
    <dbReference type="NCBI Taxonomy" id="2844893"/>
    <lineage>
        <taxon>Bacteria</taxon>
        <taxon>Deltaproteobacteria</taxon>
        <taxon>Candidatus Zymogenia</taxon>
        <taxon>Candidatus Zymogeniales</taxon>
        <taxon>Candidatus Zymogenaceae</taxon>
        <taxon>Candidatus Zymogenus</taxon>
    </lineage>
</organism>
<dbReference type="AlphaFoldDB" id="A0A9D8PNT5"/>
<sequence>MLVDVKKKVPSDIEIAQAARIRPIGEVAEEAGIAEDYLYYYGKYKAKVHLDILKKLKDRPDGKYIVITAITPTPLGEGKTVTTIGLSQGLKFIGKKAFTCIRQPSQGPTFGIKGGAAGGGYAQVIPMEDINLYLTGDIHAVSAAHNLLAAAIDSRRLHESRQTHEGMFNALIKDNTFTDSQKTRLIKLRIDPNKNPKKFTAEEKKKFAKLDIDDYSISWNRVVDINDSSLRNIVVGLGGDMDGRPRQAGYDISAASEIMAALALCSDLADLRKRMGNIIFGTNKDKEPLTAEDLGVAGAMTALLRDAIMPNLMQTLNGSPTFVHAGPFANIAQGNSSIIADKIALKLVPDGYVVTESGFGADCGMEKFMNIKCRYSGLVPNCVVIVATVRALKMHGGGPTVTPGKPLDEAYKKENLSLLEAGVENLQVHIRNAKKFGVPVVVACNRFITDTDAEIELVKRAAVEAGAEGAILSDVWAKGEEGGAELAEAVVAACEKKSDFKLLYPDDMSIKEKIETIAMEIYGAGSIYYSVEAEKNIKLFTDIGLSNLPLCMAKTHLSLSHDPTLKGVPKGFSLPIRDVRASVGAGFLYPLCGAMRTMPGLPSRPVFIDMDVDLETGLVKGLF</sequence>
<dbReference type="GO" id="GO:0035999">
    <property type="term" value="P:tetrahydrofolate interconversion"/>
    <property type="evidence" value="ECO:0007669"/>
    <property type="project" value="UniProtKB-UniRule"/>
</dbReference>
<dbReference type="Gene3D" id="3.30.1510.10">
    <property type="entry name" value="Domain 2, N(10)-formyltetrahydrofolate synthetase"/>
    <property type="match status" value="1"/>
</dbReference>